<reference evidence="9" key="1">
    <citation type="submission" date="2021-02" db="EMBL/GenBank/DDBJ databases">
        <title>Genome sequence Cadophora malorum strain M34.</title>
        <authorList>
            <person name="Stefanovic E."/>
            <person name="Vu D."/>
            <person name="Scully C."/>
            <person name="Dijksterhuis J."/>
            <person name="Roader J."/>
            <person name="Houbraken J."/>
        </authorList>
    </citation>
    <scope>NUCLEOTIDE SEQUENCE</scope>
    <source>
        <strain evidence="9">M34</strain>
    </source>
</reference>
<feature type="region of interest" description="Disordered" evidence="6">
    <location>
        <begin position="286"/>
        <end position="308"/>
    </location>
</feature>
<proteinExistence type="inferred from homology"/>
<evidence type="ECO:0000256" key="4">
    <source>
        <dbReference type="ARBA" id="ARBA00023136"/>
    </source>
</evidence>
<evidence type="ECO:0000259" key="8">
    <source>
        <dbReference type="Pfam" id="PF20684"/>
    </source>
</evidence>
<dbReference type="Proteomes" id="UP000664132">
    <property type="component" value="Unassembled WGS sequence"/>
</dbReference>
<evidence type="ECO:0000313" key="10">
    <source>
        <dbReference type="Proteomes" id="UP000664132"/>
    </source>
</evidence>
<protein>
    <recommendedName>
        <fullName evidence="8">Rhodopsin domain-containing protein</fullName>
    </recommendedName>
</protein>
<feature type="compositionally biased region" description="Polar residues" evidence="6">
    <location>
        <begin position="286"/>
        <end position="304"/>
    </location>
</feature>
<feature type="transmembrane region" description="Helical" evidence="7">
    <location>
        <begin position="81"/>
        <end position="101"/>
    </location>
</feature>
<dbReference type="OrthoDB" id="5329176at2759"/>
<feature type="transmembrane region" description="Helical" evidence="7">
    <location>
        <begin position="113"/>
        <end position="132"/>
    </location>
</feature>
<evidence type="ECO:0000256" key="7">
    <source>
        <dbReference type="SAM" id="Phobius"/>
    </source>
</evidence>
<evidence type="ECO:0000313" key="9">
    <source>
        <dbReference type="EMBL" id="KAG4424558.1"/>
    </source>
</evidence>
<dbReference type="InterPro" id="IPR049326">
    <property type="entry name" value="Rhodopsin_dom_fungi"/>
</dbReference>
<evidence type="ECO:0000256" key="6">
    <source>
        <dbReference type="SAM" id="MobiDB-lite"/>
    </source>
</evidence>
<organism evidence="9 10">
    <name type="scientific">Cadophora malorum</name>
    <dbReference type="NCBI Taxonomy" id="108018"/>
    <lineage>
        <taxon>Eukaryota</taxon>
        <taxon>Fungi</taxon>
        <taxon>Dikarya</taxon>
        <taxon>Ascomycota</taxon>
        <taxon>Pezizomycotina</taxon>
        <taxon>Leotiomycetes</taxon>
        <taxon>Helotiales</taxon>
        <taxon>Ploettnerulaceae</taxon>
        <taxon>Cadophora</taxon>
    </lineage>
</organism>
<feature type="transmembrane region" description="Helical" evidence="7">
    <location>
        <begin position="178"/>
        <end position="200"/>
    </location>
</feature>
<dbReference type="Pfam" id="PF20684">
    <property type="entry name" value="Fung_rhodopsin"/>
    <property type="match status" value="1"/>
</dbReference>
<dbReference type="InterPro" id="IPR052337">
    <property type="entry name" value="SAT4-like"/>
</dbReference>
<name>A0A8H7WGL6_9HELO</name>
<feature type="transmembrane region" description="Helical" evidence="7">
    <location>
        <begin position="212"/>
        <end position="234"/>
    </location>
</feature>
<dbReference type="PANTHER" id="PTHR33048">
    <property type="entry name" value="PTH11-LIKE INTEGRAL MEMBRANE PROTEIN (AFU_ORTHOLOGUE AFUA_5G11245)"/>
    <property type="match status" value="1"/>
</dbReference>
<comment type="similarity">
    <text evidence="5">Belongs to the SAT4 family.</text>
</comment>
<dbReference type="PANTHER" id="PTHR33048:SF55">
    <property type="entry name" value="INTEGRAL MEMBRANE PROTEIN"/>
    <property type="match status" value="1"/>
</dbReference>
<accession>A0A8H7WGL6</accession>
<evidence type="ECO:0000256" key="5">
    <source>
        <dbReference type="ARBA" id="ARBA00038359"/>
    </source>
</evidence>
<comment type="subcellular location">
    <subcellularLocation>
        <location evidence="1">Membrane</location>
        <topology evidence="1">Multi-pass membrane protein</topology>
    </subcellularLocation>
</comment>
<keyword evidence="2 7" id="KW-0812">Transmembrane</keyword>
<sequence length="373" mass="41750">MVETNQPEAIAIISVFSAVSTFFIALRVWSRIIAWKQDRTWDSLIIWNTFITWQGYHKKDIPKLSVNQIIRGQKYNLVNQLLYNPILALVKASVMLFLIRIGNTKKFVKYSLYFAQALNLALAIAIFFADAFQCTPARYMYEKIRMDADARKAAGADANGQVDGVTIYGGTCIDQIQFFLVSAGLAVLTDVIVVIIPTVIVWDLQMPLRKKIIAIGMLSVGFLVTGTSIARLVLYHWRFDPKNKDASYQIAYTISSAEANLAIACGAIPSLGPLMRRIAPTIFNSTNVSRSRPTPSGYLQQSKSGTRDQYELRSYNAHTTNWPSSKHKTEAWSSDENILASSSNDGITKQVHVDVAYSEAASMEERVEKRQDI</sequence>
<dbReference type="EMBL" id="JAFJYH010000019">
    <property type="protein sequence ID" value="KAG4424558.1"/>
    <property type="molecule type" value="Genomic_DNA"/>
</dbReference>
<dbReference type="GO" id="GO:0016020">
    <property type="term" value="C:membrane"/>
    <property type="evidence" value="ECO:0007669"/>
    <property type="project" value="UniProtKB-SubCell"/>
</dbReference>
<keyword evidence="3 7" id="KW-1133">Transmembrane helix</keyword>
<comment type="caution">
    <text evidence="9">The sequence shown here is derived from an EMBL/GenBank/DDBJ whole genome shotgun (WGS) entry which is preliminary data.</text>
</comment>
<keyword evidence="10" id="KW-1185">Reference proteome</keyword>
<feature type="transmembrane region" description="Helical" evidence="7">
    <location>
        <begin position="12"/>
        <end position="29"/>
    </location>
</feature>
<keyword evidence="4 7" id="KW-0472">Membrane</keyword>
<dbReference type="AlphaFoldDB" id="A0A8H7WGL6"/>
<evidence type="ECO:0000256" key="3">
    <source>
        <dbReference type="ARBA" id="ARBA00022989"/>
    </source>
</evidence>
<evidence type="ECO:0000256" key="1">
    <source>
        <dbReference type="ARBA" id="ARBA00004141"/>
    </source>
</evidence>
<evidence type="ECO:0000256" key="2">
    <source>
        <dbReference type="ARBA" id="ARBA00022692"/>
    </source>
</evidence>
<gene>
    <name evidence="9" type="ORF">IFR04_002268</name>
</gene>
<feature type="domain" description="Rhodopsin" evidence="8">
    <location>
        <begin position="54"/>
        <end position="277"/>
    </location>
</feature>